<evidence type="ECO:0000256" key="2">
    <source>
        <dbReference type="ARBA" id="ARBA00022670"/>
    </source>
</evidence>
<feature type="active site" description="Charge relay system" evidence="5">
    <location>
        <position position="420"/>
    </location>
</feature>
<dbReference type="PANTHER" id="PTHR43806">
    <property type="entry name" value="PEPTIDASE S8"/>
    <property type="match status" value="1"/>
</dbReference>
<feature type="signal peptide" evidence="7">
    <location>
        <begin position="1"/>
        <end position="21"/>
    </location>
</feature>
<comment type="similarity">
    <text evidence="1 5">Belongs to the peptidase S8 family.</text>
</comment>
<protein>
    <submittedName>
        <fullName evidence="9">S8 family serine peptidase</fullName>
    </submittedName>
</protein>
<feature type="active site" description="Charge relay system" evidence="5">
    <location>
        <position position="637"/>
    </location>
</feature>
<dbReference type="InterPro" id="IPR000209">
    <property type="entry name" value="Peptidase_S8/S53_dom"/>
</dbReference>
<keyword evidence="2 5" id="KW-0645">Protease</keyword>
<evidence type="ECO:0000313" key="9">
    <source>
        <dbReference type="EMBL" id="MQW69092.1"/>
    </source>
</evidence>
<name>A0A6G1WHC3_9HYPH</name>
<dbReference type="EMBL" id="WISB01000047">
    <property type="protein sequence ID" value="MQW69092.1"/>
    <property type="molecule type" value="Genomic_DNA"/>
</dbReference>
<dbReference type="Gene3D" id="3.40.50.200">
    <property type="entry name" value="Peptidase S8/S53 domain"/>
    <property type="match status" value="1"/>
</dbReference>
<dbReference type="GO" id="GO:0006508">
    <property type="term" value="P:proteolysis"/>
    <property type="evidence" value="ECO:0007669"/>
    <property type="project" value="UniProtKB-KW"/>
</dbReference>
<dbReference type="RefSeq" id="WP_127630965.1">
    <property type="nucleotide sequence ID" value="NZ_RPJZ01000111.1"/>
</dbReference>
<dbReference type="Pfam" id="PF00082">
    <property type="entry name" value="Peptidase_S8"/>
    <property type="match status" value="1"/>
</dbReference>
<feature type="active site" description="Charge relay system" evidence="5">
    <location>
        <position position="459"/>
    </location>
</feature>
<feature type="chain" id="PRO_5026352804" evidence="7">
    <location>
        <begin position="22"/>
        <end position="800"/>
    </location>
</feature>
<evidence type="ECO:0000256" key="5">
    <source>
        <dbReference type="PROSITE-ProRule" id="PRU01240"/>
    </source>
</evidence>
<evidence type="ECO:0000256" key="6">
    <source>
        <dbReference type="SAM" id="MobiDB-lite"/>
    </source>
</evidence>
<dbReference type="AlphaFoldDB" id="A0A6G1WHC3"/>
<dbReference type="GO" id="GO:0004252">
    <property type="term" value="F:serine-type endopeptidase activity"/>
    <property type="evidence" value="ECO:0007669"/>
    <property type="project" value="UniProtKB-UniRule"/>
</dbReference>
<evidence type="ECO:0000256" key="4">
    <source>
        <dbReference type="ARBA" id="ARBA00022825"/>
    </source>
</evidence>
<organism evidence="9">
    <name type="scientific">Sinorhizobium medicae</name>
    <dbReference type="NCBI Taxonomy" id="110321"/>
    <lineage>
        <taxon>Bacteria</taxon>
        <taxon>Pseudomonadati</taxon>
        <taxon>Pseudomonadota</taxon>
        <taxon>Alphaproteobacteria</taxon>
        <taxon>Hyphomicrobiales</taxon>
        <taxon>Rhizobiaceae</taxon>
        <taxon>Sinorhizobium/Ensifer group</taxon>
        <taxon>Sinorhizobium</taxon>
    </lineage>
</organism>
<dbReference type="SUPFAM" id="SSF52743">
    <property type="entry name" value="Subtilisin-like"/>
    <property type="match status" value="1"/>
</dbReference>
<feature type="region of interest" description="Disordered" evidence="6">
    <location>
        <begin position="340"/>
        <end position="360"/>
    </location>
</feature>
<feature type="domain" description="Peptidase S8/S53" evidence="8">
    <location>
        <begin position="414"/>
        <end position="676"/>
    </location>
</feature>
<evidence type="ECO:0000256" key="3">
    <source>
        <dbReference type="ARBA" id="ARBA00022801"/>
    </source>
</evidence>
<reference evidence="9" key="1">
    <citation type="journal article" date="2013" name="Genome Biol.">
        <title>Comparative genomics of the core and accessory genomes of 48 Sinorhizobium strains comprising five genospecies.</title>
        <authorList>
            <person name="Sugawara M."/>
            <person name="Epstein B."/>
            <person name="Badgley B.D."/>
            <person name="Unno T."/>
            <person name="Xu L."/>
            <person name="Reese J."/>
            <person name="Gyaneshwar P."/>
            <person name="Denny R."/>
            <person name="Mudge J."/>
            <person name="Bharti A.K."/>
            <person name="Farmer A.D."/>
            <person name="May G.D."/>
            <person name="Woodward J.E."/>
            <person name="Medigue C."/>
            <person name="Vallenet D."/>
            <person name="Lajus A."/>
            <person name="Rouy Z."/>
            <person name="Martinez-Vaz B."/>
            <person name="Tiffin P."/>
            <person name="Young N.D."/>
            <person name="Sadowsky M.J."/>
        </authorList>
    </citation>
    <scope>NUCLEOTIDE SEQUENCE</scope>
    <source>
        <strain evidence="9">M1</strain>
    </source>
</reference>
<evidence type="ECO:0000259" key="8">
    <source>
        <dbReference type="Pfam" id="PF00082"/>
    </source>
</evidence>
<feature type="region of interest" description="Disordered" evidence="6">
    <location>
        <begin position="271"/>
        <end position="305"/>
    </location>
</feature>
<dbReference type="InterPro" id="IPR036852">
    <property type="entry name" value="Peptidase_S8/S53_dom_sf"/>
</dbReference>
<keyword evidence="4 5" id="KW-0720">Serine protease</keyword>
<dbReference type="InterPro" id="IPR050131">
    <property type="entry name" value="Peptidase_S8_subtilisin-like"/>
</dbReference>
<evidence type="ECO:0000256" key="1">
    <source>
        <dbReference type="ARBA" id="ARBA00011073"/>
    </source>
</evidence>
<evidence type="ECO:0000256" key="7">
    <source>
        <dbReference type="SAM" id="SignalP"/>
    </source>
</evidence>
<dbReference type="PROSITE" id="PS51892">
    <property type="entry name" value="SUBTILASE"/>
    <property type="match status" value="1"/>
</dbReference>
<dbReference type="PANTHER" id="PTHR43806:SF11">
    <property type="entry name" value="CEREVISIN-RELATED"/>
    <property type="match status" value="1"/>
</dbReference>
<gene>
    <name evidence="9" type="ORF">GHJ91_07870</name>
</gene>
<keyword evidence="7" id="KW-0732">Signal</keyword>
<accession>A0A6G1WHC3</accession>
<sequence length="800" mass="84954">MRQQSLASVIAAISLGSPVLAAEPDAALVSFTYKSGEISKDFIEWVASVGARKPVKASEGRKLDDYVKAICGSVADINQALFKRTLEKQGIEVPADGTVNPPEGGMLLLPPCLPTPKATSTARVVLSGEQLWDYYESSPMVAATDVEGVTPVSPGEIIASQPDSNPGGFFSEAISSIDISDTSQVQAFIEAYLRGKTGAARPEGEIAWDAFLAGNALVLSGADADVTTKALATTLDKAGEGHKSLAVGQAVQAAIKRWSGKNAITSENWTQVSQSLDPGSDTPPAKNITWFDPAPDPSKDPTKLQPGDIVVTVTPADQTVQIPVDGALLSKDASENAVAYLQKNPPPPPSTTADAPSPDVTLMDTQPMDAVNGTSCDNATYKMWGTPQFARDFGNAAMRTRMLSYRKGHQATDASIVVIDSGFVRVRERGAFRDESFTEVADLLHEQTAPAELQARRIHGTSVAGLALGGPDLWGLSATLGLRLTITPATIYEVRLINNVPTATFQFEWMKEAITGAGDIYNISFASKNADQMDIFETYLGTASGKLFVVAAGNNKMNNDTKGGDIGDIDIFPQRFGGNGQGPNLITVAAFDGTKLAGFSNYSSKHVSIAAPGCAIRSWKPTDDDARYEEERFTGTSYAAPIVAHLAGMIKSLMPARHSSPAAVRARILASADLMKDLKEVEDGRLLNPIKAISIHEDVVEVEQNGVKRLLIGNLQLAGGINDLCVDAGAIEGNPPLLKFATDPTPEGDKDSTIYFLRGGILENGKVCKRKSATLAFETSDGSIELIKLSDVRDIVFKVP</sequence>
<proteinExistence type="inferred from homology"/>
<comment type="caution">
    <text evidence="9">The sequence shown here is derived from an EMBL/GenBank/DDBJ whole genome shotgun (WGS) entry which is preliminary data.</text>
</comment>
<keyword evidence="3 5" id="KW-0378">Hydrolase</keyword>